<dbReference type="Pfam" id="PF00722">
    <property type="entry name" value="Glyco_hydro_16"/>
    <property type="match status" value="1"/>
</dbReference>
<sequence>MNLKRASGLIRKFAFRTIHAATSILPGGEIGAFGAGPDKIQSIMVINLDRQSGRWHRVKRELKRFRTGDGAPFTSIVRRIPAIDARDGRAVAASVDVDPNYRIGDQLYVQPDTRLSACFDVDEPVRMTRQETAVARSHIEVWKAIATGPHKHVLVLEDDVWFRRGAAASINRGRQAALTRCRGDGPHLLYLSYADAGDSAERADVCDALFKPVRGLWFLSGYVLSKEGATALLRAMPVVGPVDMWINYHFEDLGALALSSPAILQRPDDTSDNAYSVLPYLARAGIIDAGSGATAPRRSGVGPVVAWSSGGERESLAMALSMLGLRVRAFDGDEEQVQETHLQRLFRTFDALVDPPLAKDALAKVLASDEVKLILETNPAERNGIDPKLLPPTRTAILTQTLADRPWEPLCTLLHVAEPIDAFPGGAHRRLRLFRDDRFRATHEVGHAPRGRSALIDESPWVLPPEADWLPLMQAGRLLPHSGRSIVHEPMTSASLEIRSVVETFPGNLAVFAHDSIIYDNHGANIRISEKGSGNRPYQSGALASKQLFDHGRFEAEIRAAPGVGLVTGFFLHRDAPRQEIDIELAGNDPRRMLINVYFNPGDDGAAMGFGYRGSPCYVELGFDSTLDFHLYAIDWRPGRIIWSVDGVVVHERVGWDPTPLPHLPMLLHANLWAPRSEELAGRVNKANLPSTATFRNVRVSQLPRHQVVQRTSMELGVSA</sequence>
<dbReference type="InterPro" id="IPR008264">
    <property type="entry name" value="Beta_glucanase"/>
</dbReference>
<evidence type="ECO:0000256" key="1">
    <source>
        <dbReference type="ARBA" id="ARBA00006865"/>
    </source>
</evidence>
<organism evidence="9 10">
    <name type="scientific">Sinorhizobium medicae</name>
    <dbReference type="NCBI Taxonomy" id="110321"/>
    <lineage>
        <taxon>Bacteria</taxon>
        <taxon>Pseudomonadati</taxon>
        <taxon>Pseudomonadota</taxon>
        <taxon>Alphaproteobacteria</taxon>
        <taxon>Hyphomicrobiales</taxon>
        <taxon>Rhizobiaceae</taxon>
        <taxon>Sinorhizobium/Ensifer group</taxon>
        <taxon>Sinorhizobium</taxon>
    </lineage>
</organism>
<reference evidence="9 10" key="1">
    <citation type="journal article" date="2018" name="FEMS Microbiol. Ecol.">
        <title>Co-invading symbiotic mutualists of Medicago polymorpha retain high ancestral diversity and contain diverse accessory genomes.</title>
        <authorList>
            <person name="Porter S.S."/>
            <person name="Faber-Hammond J.J."/>
            <person name="Friesen M.L."/>
        </authorList>
    </citation>
    <scope>NUCLEOTIDE SEQUENCE [LARGE SCALE GENOMIC DNA]</scope>
    <source>
        <strain evidence="9 10">Str16</strain>
    </source>
</reference>
<dbReference type="SUPFAM" id="SSF49899">
    <property type="entry name" value="Concanavalin A-like lectins/glucanases"/>
    <property type="match status" value="1"/>
</dbReference>
<proteinExistence type="inferred from homology"/>
<comment type="similarity">
    <text evidence="1">Belongs to the glycosyl hydrolase 16 family.</text>
</comment>
<dbReference type="Proteomes" id="UP001190825">
    <property type="component" value="Unassembled WGS sequence"/>
</dbReference>
<dbReference type="Gene3D" id="2.60.120.200">
    <property type="match status" value="1"/>
</dbReference>
<keyword evidence="10" id="KW-1185">Reference proteome</keyword>
<dbReference type="PRINTS" id="PR00737">
    <property type="entry name" value="GLHYDRLASE16"/>
</dbReference>
<keyword evidence="3 9" id="KW-0378">Hydrolase</keyword>
<accession>A0ABX4TGX2</accession>
<evidence type="ECO:0000256" key="2">
    <source>
        <dbReference type="ARBA" id="ARBA00014569"/>
    </source>
</evidence>
<gene>
    <name evidence="9" type="ORF">BMJ33_27620</name>
</gene>
<name>A0ABX4TGX2_9HYPH</name>
<protein>
    <recommendedName>
        <fullName evidence="2">Beta-glucanase</fullName>
    </recommendedName>
    <alternativeName>
        <fullName evidence="7">1,3-1,4-beta-D-glucan 4-glucanohydrolase</fullName>
    </alternativeName>
    <alternativeName>
        <fullName evidence="6">Endo-beta-1,3-1,4 glucanase</fullName>
    </alternativeName>
    <alternativeName>
        <fullName evidence="5">Lichenase</fullName>
    </alternativeName>
</protein>
<dbReference type="InterPro" id="IPR002654">
    <property type="entry name" value="Glyco_trans_25"/>
</dbReference>
<dbReference type="InterPro" id="IPR044791">
    <property type="entry name" value="Beta-glucanase/XTH"/>
</dbReference>
<dbReference type="Pfam" id="PF01755">
    <property type="entry name" value="Glyco_transf_25"/>
    <property type="match status" value="1"/>
</dbReference>
<evidence type="ECO:0000313" key="10">
    <source>
        <dbReference type="Proteomes" id="UP001190825"/>
    </source>
</evidence>
<evidence type="ECO:0000256" key="4">
    <source>
        <dbReference type="ARBA" id="ARBA00023295"/>
    </source>
</evidence>
<dbReference type="PANTHER" id="PTHR31062">
    <property type="entry name" value="XYLOGLUCAN ENDOTRANSGLUCOSYLASE/HYDROLASE PROTEIN 8-RELATED"/>
    <property type="match status" value="1"/>
</dbReference>
<feature type="domain" description="GH16" evidence="8">
    <location>
        <begin position="398"/>
        <end position="706"/>
    </location>
</feature>
<dbReference type="InterPro" id="IPR013320">
    <property type="entry name" value="ConA-like_dom_sf"/>
</dbReference>
<dbReference type="RefSeq" id="WP_101780198.1">
    <property type="nucleotide sequence ID" value="NZ_NBUQ01000200.1"/>
</dbReference>
<evidence type="ECO:0000256" key="6">
    <source>
        <dbReference type="ARBA" id="ARBA00029771"/>
    </source>
</evidence>
<dbReference type="EMBL" id="NBUC01000146">
    <property type="protein sequence ID" value="PLT96095.1"/>
    <property type="molecule type" value="Genomic_DNA"/>
</dbReference>
<evidence type="ECO:0000256" key="5">
    <source>
        <dbReference type="ARBA" id="ARBA00029722"/>
    </source>
</evidence>
<dbReference type="InterPro" id="IPR000757">
    <property type="entry name" value="Beta-glucanase-like"/>
</dbReference>
<dbReference type="GO" id="GO:0016787">
    <property type="term" value="F:hydrolase activity"/>
    <property type="evidence" value="ECO:0007669"/>
    <property type="project" value="UniProtKB-KW"/>
</dbReference>
<evidence type="ECO:0000256" key="3">
    <source>
        <dbReference type="ARBA" id="ARBA00022801"/>
    </source>
</evidence>
<comment type="caution">
    <text evidence="9">The sequence shown here is derived from an EMBL/GenBank/DDBJ whole genome shotgun (WGS) entry which is preliminary data.</text>
</comment>
<keyword evidence="4" id="KW-0326">Glycosidase</keyword>
<evidence type="ECO:0000313" key="9">
    <source>
        <dbReference type="EMBL" id="PLT96095.1"/>
    </source>
</evidence>
<evidence type="ECO:0000256" key="7">
    <source>
        <dbReference type="ARBA" id="ARBA00031665"/>
    </source>
</evidence>
<evidence type="ECO:0000259" key="8">
    <source>
        <dbReference type="PROSITE" id="PS51762"/>
    </source>
</evidence>
<dbReference type="PROSITE" id="PS51762">
    <property type="entry name" value="GH16_2"/>
    <property type="match status" value="1"/>
</dbReference>